<dbReference type="AlphaFoldDB" id="A0A9W4U6F7"/>
<reference evidence="1" key="1">
    <citation type="submission" date="2023-01" db="EMBL/GenBank/DDBJ databases">
        <authorList>
            <person name="Van Ghelder C."/>
            <person name="Rancurel C."/>
        </authorList>
    </citation>
    <scope>NUCLEOTIDE SEQUENCE</scope>
    <source>
        <strain evidence="1">CNCM I-4278</strain>
    </source>
</reference>
<gene>
    <name evidence="1" type="ORF">PDIGIT_LOCUS2711</name>
</gene>
<sequence>MFSFFPKCDYSEFRMLELDSLDCSGSLRLLYEANMTTVNESVSNSVDNTSSFYVQANNTFSLNIVFMQVSIGDRYHTFHHAWANMWRSGGAWSLSIVEYISRI</sequence>
<dbReference type="Proteomes" id="UP001152607">
    <property type="component" value="Unassembled WGS sequence"/>
</dbReference>
<evidence type="ECO:0000313" key="1">
    <source>
        <dbReference type="EMBL" id="CAI6297623.1"/>
    </source>
</evidence>
<protein>
    <submittedName>
        <fullName evidence="1">Uncharacterized protein</fullName>
    </submittedName>
</protein>
<dbReference type="EMBL" id="CAOQHR010000002">
    <property type="protein sequence ID" value="CAI6297623.1"/>
    <property type="molecule type" value="Genomic_DNA"/>
</dbReference>
<comment type="caution">
    <text evidence="1">The sequence shown here is derived from an EMBL/GenBank/DDBJ whole genome shotgun (WGS) entry which is preliminary data.</text>
</comment>
<keyword evidence="2" id="KW-1185">Reference proteome</keyword>
<accession>A0A9W4U6F7</accession>
<organism evidence="1 2">
    <name type="scientific">Periconia digitata</name>
    <dbReference type="NCBI Taxonomy" id="1303443"/>
    <lineage>
        <taxon>Eukaryota</taxon>
        <taxon>Fungi</taxon>
        <taxon>Dikarya</taxon>
        <taxon>Ascomycota</taxon>
        <taxon>Pezizomycotina</taxon>
        <taxon>Dothideomycetes</taxon>
        <taxon>Pleosporomycetidae</taxon>
        <taxon>Pleosporales</taxon>
        <taxon>Massarineae</taxon>
        <taxon>Periconiaceae</taxon>
        <taxon>Periconia</taxon>
    </lineage>
</organism>
<name>A0A9W4U6F7_9PLEO</name>
<proteinExistence type="predicted"/>
<evidence type="ECO:0000313" key="2">
    <source>
        <dbReference type="Proteomes" id="UP001152607"/>
    </source>
</evidence>